<organism evidence="1 2">
    <name type="scientific">Hyaloperonospora arabidopsidis (strain Emoy2)</name>
    <name type="common">Downy mildew agent</name>
    <name type="synonym">Peronospora arabidopsidis</name>
    <dbReference type="NCBI Taxonomy" id="559515"/>
    <lineage>
        <taxon>Eukaryota</taxon>
        <taxon>Sar</taxon>
        <taxon>Stramenopiles</taxon>
        <taxon>Oomycota</taxon>
        <taxon>Peronosporomycetes</taxon>
        <taxon>Peronosporales</taxon>
        <taxon>Peronosporaceae</taxon>
        <taxon>Hyaloperonospora</taxon>
    </lineage>
</organism>
<dbReference type="EMBL" id="CU694992">
    <property type="status" value="NOT_ANNOTATED_CDS"/>
    <property type="molecule type" value="Genomic_DNA"/>
</dbReference>
<dbReference type="VEuPathDB" id="FungiDB:HpaG811439"/>
<keyword evidence="2" id="KW-1185">Reference proteome</keyword>
<reference evidence="2" key="1">
    <citation type="journal article" date="2010" name="Science">
        <title>Signatures of adaptation to obligate biotrophy in the Hyaloperonospora arabidopsidis genome.</title>
        <authorList>
            <person name="Baxter L."/>
            <person name="Tripathy S."/>
            <person name="Ishaque N."/>
            <person name="Boot N."/>
            <person name="Cabral A."/>
            <person name="Kemen E."/>
            <person name="Thines M."/>
            <person name="Ah-Fong A."/>
            <person name="Anderson R."/>
            <person name="Badejoko W."/>
            <person name="Bittner-Eddy P."/>
            <person name="Boore J.L."/>
            <person name="Chibucos M.C."/>
            <person name="Coates M."/>
            <person name="Dehal P."/>
            <person name="Delehaunty K."/>
            <person name="Dong S."/>
            <person name="Downton P."/>
            <person name="Dumas B."/>
            <person name="Fabro G."/>
            <person name="Fronick C."/>
            <person name="Fuerstenberg S.I."/>
            <person name="Fulton L."/>
            <person name="Gaulin E."/>
            <person name="Govers F."/>
            <person name="Hughes L."/>
            <person name="Humphray S."/>
            <person name="Jiang R.H."/>
            <person name="Judelson H."/>
            <person name="Kamoun S."/>
            <person name="Kyung K."/>
            <person name="Meijer H."/>
            <person name="Minx P."/>
            <person name="Morris P."/>
            <person name="Nelson J."/>
            <person name="Phuntumart V."/>
            <person name="Qutob D."/>
            <person name="Rehmany A."/>
            <person name="Rougon-Cardoso A."/>
            <person name="Ryden P."/>
            <person name="Torto-Alalibo T."/>
            <person name="Studholme D."/>
            <person name="Wang Y."/>
            <person name="Win J."/>
            <person name="Wood J."/>
            <person name="Clifton S.W."/>
            <person name="Rogers J."/>
            <person name="Van den Ackerveken G."/>
            <person name="Jones J.D."/>
            <person name="McDowell J.M."/>
            <person name="Beynon J."/>
            <person name="Tyler B.M."/>
        </authorList>
    </citation>
    <scope>NUCLEOTIDE SEQUENCE [LARGE SCALE GENOMIC DNA]</scope>
    <source>
        <strain evidence="2">Emoy2</strain>
    </source>
</reference>
<reference evidence="1" key="2">
    <citation type="submission" date="2015-06" db="UniProtKB">
        <authorList>
            <consortium name="EnsemblProtists"/>
        </authorList>
    </citation>
    <scope>IDENTIFICATION</scope>
    <source>
        <strain evidence="1">Emoy2</strain>
    </source>
</reference>
<proteinExistence type="predicted"/>
<sequence>MLVIGLKSIKGEYDHISKCWTLISRGRSRCPSILYCVKTYINSVILILQCLPLYSYCNLIQFYELNYLYQQASSKACPPLS</sequence>
<dbReference type="InParanoid" id="M4BY07"/>
<protein>
    <submittedName>
        <fullName evidence="1">Uncharacterized protein</fullName>
    </submittedName>
</protein>
<evidence type="ECO:0000313" key="1">
    <source>
        <dbReference type="EnsemblProtists" id="HpaP811439"/>
    </source>
</evidence>
<dbReference type="AlphaFoldDB" id="M4BY07"/>
<dbReference type="HOGENOM" id="CLU_184078_0_0_1"/>
<name>M4BY07_HYAAE</name>
<accession>M4BY07</accession>
<dbReference type="Proteomes" id="UP000011713">
    <property type="component" value="Unassembled WGS sequence"/>
</dbReference>
<evidence type="ECO:0000313" key="2">
    <source>
        <dbReference type="Proteomes" id="UP000011713"/>
    </source>
</evidence>
<dbReference type="EnsemblProtists" id="HpaT811439">
    <property type="protein sequence ID" value="HpaP811439"/>
    <property type="gene ID" value="HpaG811439"/>
</dbReference>